<dbReference type="InterPro" id="IPR007321">
    <property type="entry name" value="Transposase_28"/>
</dbReference>
<dbReference type="Pfam" id="PF04195">
    <property type="entry name" value="Transposase_28"/>
    <property type="match status" value="1"/>
</dbReference>
<keyword evidence="4" id="KW-1185">Reference proteome</keyword>
<gene>
    <name evidence="3" type="ORF">QYE76_027698</name>
</gene>
<evidence type="ECO:0000313" key="3">
    <source>
        <dbReference type="EMBL" id="KAK1604025.1"/>
    </source>
</evidence>
<feature type="region of interest" description="Disordered" evidence="1">
    <location>
        <begin position="446"/>
        <end position="506"/>
    </location>
</feature>
<feature type="compositionally biased region" description="Polar residues" evidence="1">
    <location>
        <begin position="375"/>
        <end position="389"/>
    </location>
</feature>
<proteinExistence type="predicted"/>
<feature type="domain" description="Transposase (putative) gypsy type" evidence="2">
    <location>
        <begin position="42"/>
        <end position="109"/>
    </location>
</feature>
<evidence type="ECO:0000313" key="4">
    <source>
        <dbReference type="Proteomes" id="UP001231189"/>
    </source>
</evidence>
<sequence>MGSNVTQYEIDWLYRSRRIPEGVTCWLPGDEIEQVLEPGEHVVFLAHFERGFGLPVSEFFRKFLDFYELQPHHLPGNAVFYLSCYATFMEAYIGIRPTCETFSRFFALRINSVQGKEIPKPKPPVQCGSCIIGSRQGSPFFKFSGLESCRLWQGTFFYVRNNSAANLIDLPPFNPAPPSRTNWSYNPKSDHAETNRVVRFMANLMMETNICSDDIIRTFISRRVLPLKRRQHKMSEMYGPGDPTKITGLPLSKKGIVRKARQICQTAMPDDWEWGLRPLSTTNPPTQEAKDRFPRIDADRRGPCVKRALDSVDPDPFIRWQDLKMGRTKASRLGQSVPEPSGSSDDLTLLEIHEHAPPLQAEAGSKFVEKLMAQGQKNKVPTSDADSSQAPPPKRFRTEPLAGKEAGYREDLNPSSSLKPGTIWCGLCLPSGGTTSGARGPYTARTARRTLSPLQNQDTARNIGAEEEARAGGTSGSSRPRKKKKKKDVFPQSRAGRFRAGNLQPG</sequence>
<feature type="region of interest" description="Disordered" evidence="1">
    <location>
        <begin position="373"/>
        <end position="415"/>
    </location>
</feature>
<dbReference type="PANTHER" id="PTHR33026">
    <property type="entry name" value="OS06G0360600 PROTEIN"/>
    <property type="match status" value="1"/>
</dbReference>
<dbReference type="EMBL" id="JAUUTY010000007">
    <property type="protein sequence ID" value="KAK1604025.1"/>
    <property type="molecule type" value="Genomic_DNA"/>
</dbReference>
<accession>A0AAD8VGL9</accession>
<reference evidence="3" key="1">
    <citation type="submission" date="2023-07" db="EMBL/GenBank/DDBJ databases">
        <title>A chromosome-level genome assembly of Lolium multiflorum.</title>
        <authorList>
            <person name="Chen Y."/>
            <person name="Copetti D."/>
            <person name="Kolliker R."/>
            <person name="Studer B."/>
        </authorList>
    </citation>
    <scope>NUCLEOTIDE SEQUENCE</scope>
    <source>
        <strain evidence="3">02402/16</strain>
        <tissue evidence="3">Leaf</tissue>
    </source>
</reference>
<comment type="caution">
    <text evidence="3">The sequence shown here is derived from an EMBL/GenBank/DDBJ whole genome shotgun (WGS) entry which is preliminary data.</text>
</comment>
<dbReference type="Proteomes" id="UP001231189">
    <property type="component" value="Unassembled WGS sequence"/>
</dbReference>
<dbReference type="PANTHER" id="PTHR33026:SF7">
    <property type="entry name" value="OS03G0100275 PROTEIN"/>
    <property type="match status" value="1"/>
</dbReference>
<dbReference type="AlphaFoldDB" id="A0AAD8VGL9"/>
<name>A0AAD8VGL9_LOLMU</name>
<protein>
    <recommendedName>
        <fullName evidence="2">Transposase (putative) gypsy type domain-containing protein</fullName>
    </recommendedName>
</protein>
<evidence type="ECO:0000256" key="1">
    <source>
        <dbReference type="SAM" id="MobiDB-lite"/>
    </source>
</evidence>
<evidence type="ECO:0000259" key="2">
    <source>
        <dbReference type="Pfam" id="PF04195"/>
    </source>
</evidence>
<organism evidence="3 4">
    <name type="scientific">Lolium multiflorum</name>
    <name type="common">Italian ryegrass</name>
    <name type="synonym">Lolium perenne subsp. multiflorum</name>
    <dbReference type="NCBI Taxonomy" id="4521"/>
    <lineage>
        <taxon>Eukaryota</taxon>
        <taxon>Viridiplantae</taxon>
        <taxon>Streptophyta</taxon>
        <taxon>Embryophyta</taxon>
        <taxon>Tracheophyta</taxon>
        <taxon>Spermatophyta</taxon>
        <taxon>Magnoliopsida</taxon>
        <taxon>Liliopsida</taxon>
        <taxon>Poales</taxon>
        <taxon>Poaceae</taxon>
        <taxon>BOP clade</taxon>
        <taxon>Pooideae</taxon>
        <taxon>Poodae</taxon>
        <taxon>Poeae</taxon>
        <taxon>Poeae Chloroplast Group 2 (Poeae type)</taxon>
        <taxon>Loliodinae</taxon>
        <taxon>Loliinae</taxon>
        <taxon>Lolium</taxon>
    </lineage>
</organism>